<name>A0A0A9GGF7_ARUDO</name>
<reference evidence="1" key="1">
    <citation type="submission" date="2014-09" db="EMBL/GenBank/DDBJ databases">
        <authorList>
            <person name="Magalhaes I.L.F."/>
            <person name="Oliveira U."/>
            <person name="Santos F.R."/>
            <person name="Vidigal T.H.D.A."/>
            <person name="Brescovit A.D."/>
            <person name="Santos A.J."/>
        </authorList>
    </citation>
    <scope>NUCLEOTIDE SEQUENCE</scope>
    <source>
        <tissue evidence="1">Shoot tissue taken approximately 20 cm above the soil surface</tissue>
    </source>
</reference>
<protein>
    <submittedName>
        <fullName evidence="1">Uncharacterized protein</fullName>
    </submittedName>
</protein>
<organism evidence="1">
    <name type="scientific">Arundo donax</name>
    <name type="common">Giant reed</name>
    <name type="synonym">Donax arundinaceus</name>
    <dbReference type="NCBI Taxonomy" id="35708"/>
    <lineage>
        <taxon>Eukaryota</taxon>
        <taxon>Viridiplantae</taxon>
        <taxon>Streptophyta</taxon>
        <taxon>Embryophyta</taxon>
        <taxon>Tracheophyta</taxon>
        <taxon>Spermatophyta</taxon>
        <taxon>Magnoliopsida</taxon>
        <taxon>Liliopsida</taxon>
        <taxon>Poales</taxon>
        <taxon>Poaceae</taxon>
        <taxon>PACMAD clade</taxon>
        <taxon>Arundinoideae</taxon>
        <taxon>Arundineae</taxon>
        <taxon>Arundo</taxon>
    </lineage>
</organism>
<accession>A0A0A9GGF7</accession>
<dbReference type="EMBL" id="GBRH01178128">
    <property type="protein sequence ID" value="JAE19768.1"/>
    <property type="molecule type" value="Transcribed_RNA"/>
</dbReference>
<dbReference type="AlphaFoldDB" id="A0A0A9GGF7"/>
<sequence length="46" mass="5290">MSSERERERLAFSGLACLLHREVCLSGPEFDFWALILAFGFRFPAL</sequence>
<reference evidence="1" key="2">
    <citation type="journal article" date="2015" name="Data Brief">
        <title>Shoot transcriptome of the giant reed, Arundo donax.</title>
        <authorList>
            <person name="Barrero R.A."/>
            <person name="Guerrero F.D."/>
            <person name="Moolhuijzen P."/>
            <person name="Goolsby J.A."/>
            <person name="Tidwell J."/>
            <person name="Bellgard S.E."/>
            <person name="Bellgard M.I."/>
        </authorList>
    </citation>
    <scope>NUCLEOTIDE SEQUENCE</scope>
    <source>
        <tissue evidence="1">Shoot tissue taken approximately 20 cm above the soil surface</tissue>
    </source>
</reference>
<evidence type="ECO:0000313" key="1">
    <source>
        <dbReference type="EMBL" id="JAE19768.1"/>
    </source>
</evidence>
<proteinExistence type="predicted"/>